<dbReference type="EMBL" id="PPSX01000083">
    <property type="protein sequence ID" value="RZQ51706.1"/>
    <property type="molecule type" value="Genomic_DNA"/>
</dbReference>
<accession>A0A4Q7IKG2</accession>
<reference evidence="1 2" key="1">
    <citation type="submission" date="2018-01" db="EMBL/GenBank/DDBJ databases">
        <title>Co-occurrence of chitin degradation, pigmentation and bioactivity in marine Pseudoalteromonas.</title>
        <authorList>
            <person name="Paulsen S."/>
            <person name="Gram L."/>
            <person name="Machado H."/>
        </authorList>
    </citation>
    <scope>NUCLEOTIDE SEQUENCE [LARGE SCALE GENOMIC DNA]</scope>
    <source>
        <strain evidence="1 2">S3898</strain>
    </source>
</reference>
<comment type="caution">
    <text evidence="1">The sequence shown here is derived from an EMBL/GenBank/DDBJ whole genome shotgun (WGS) entry which is preliminary data.</text>
</comment>
<dbReference type="InterPro" id="IPR021559">
    <property type="entry name" value="DUF3019"/>
</dbReference>
<dbReference type="Proteomes" id="UP000291338">
    <property type="component" value="Unassembled WGS sequence"/>
</dbReference>
<sequence>MMNSAFRTSLILSVLIASKVTLAKQSEDYKNGMLTISPKQCTSLKQGELCYLDLEVAWQIQNKKNTCLFANSRKLQCWHEKKQGVLKQPITMKNDLVLTLQTADKQVLQTQTVRYAWVYKKNNSKAMRWRMF</sequence>
<evidence type="ECO:0000313" key="2">
    <source>
        <dbReference type="Proteomes" id="UP000291338"/>
    </source>
</evidence>
<name>A0A4Q7IKG2_9GAMM</name>
<evidence type="ECO:0008006" key="3">
    <source>
        <dbReference type="Google" id="ProtNLM"/>
    </source>
</evidence>
<dbReference type="AlphaFoldDB" id="A0A4Q7IKG2"/>
<dbReference type="Pfam" id="PF11456">
    <property type="entry name" value="DUF3019"/>
    <property type="match status" value="1"/>
</dbReference>
<evidence type="ECO:0000313" key="1">
    <source>
        <dbReference type="EMBL" id="RZQ51706.1"/>
    </source>
</evidence>
<proteinExistence type="predicted"/>
<gene>
    <name evidence="1" type="ORF">C1E23_17885</name>
</gene>
<organism evidence="1 2">
    <name type="scientific">Pseudoalteromonas phenolica</name>
    <dbReference type="NCBI Taxonomy" id="161398"/>
    <lineage>
        <taxon>Bacteria</taxon>
        <taxon>Pseudomonadati</taxon>
        <taxon>Pseudomonadota</taxon>
        <taxon>Gammaproteobacteria</taxon>
        <taxon>Alteromonadales</taxon>
        <taxon>Pseudoalteromonadaceae</taxon>
        <taxon>Pseudoalteromonas</taxon>
    </lineage>
</organism>
<protein>
    <recommendedName>
        <fullName evidence="3">DUF3019 domain-containing protein</fullName>
    </recommendedName>
</protein>